<dbReference type="RefSeq" id="WP_146391403.1">
    <property type="nucleotide sequence ID" value="NZ_SJPK01000004.1"/>
</dbReference>
<accession>A0A5C5Y027</accession>
<keyword evidence="4" id="KW-0032">Aminotransferase</keyword>
<name>A0A5C5Y027_9BACT</name>
<keyword evidence="5" id="KW-1185">Reference proteome</keyword>
<evidence type="ECO:0000256" key="2">
    <source>
        <dbReference type="ARBA" id="ARBA00037999"/>
    </source>
</evidence>
<dbReference type="GO" id="GO:0008483">
    <property type="term" value="F:transaminase activity"/>
    <property type="evidence" value="ECO:0007669"/>
    <property type="project" value="UniProtKB-KW"/>
</dbReference>
<dbReference type="Gene3D" id="3.90.1150.10">
    <property type="entry name" value="Aspartate Aminotransferase, domain 1"/>
    <property type="match status" value="1"/>
</dbReference>
<dbReference type="InterPro" id="IPR000653">
    <property type="entry name" value="DegT/StrS_aminotransferase"/>
</dbReference>
<dbReference type="InterPro" id="IPR015421">
    <property type="entry name" value="PyrdxlP-dep_Trfase_major"/>
</dbReference>
<comment type="similarity">
    <text evidence="2 3">Belongs to the DegT/DnrJ/EryC1 family.</text>
</comment>
<dbReference type="Proteomes" id="UP000318053">
    <property type="component" value="Unassembled WGS sequence"/>
</dbReference>
<evidence type="ECO:0000313" key="4">
    <source>
        <dbReference type="EMBL" id="TWT67565.1"/>
    </source>
</evidence>
<evidence type="ECO:0000256" key="3">
    <source>
        <dbReference type="RuleBase" id="RU004508"/>
    </source>
</evidence>
<protein>
    <submittedName>
        <fullName evidence="4">L-glutamine:2-deoxy-scyllo-inosose aminotransferase</fullName>
        <ecNumber evidence="4">2.6.1.100</ecNumber>
    </submittedName>
</protein>
<dbReference type="EC" id="2.6.1.100" evidence="4"/>
<keyword evidence="1 3" id="KW-0663">Pyridoxal phosphate</keyword>
<dbReference type="EMBL" id="SJPK01000004">
    <property type="protein sequence ID" value="TWT67565.1"/>
    <property type="molecule type" value="Genomic_DNA"/>
</dbReference>
<evidence type="ECO:0000313" key="5">
    <source>
        <dbReference type="Proteomes" id="UP000318053"/>
    </source>
</evidence>
<proteinExistence type="inferred from homology"/>
<sequence>MIPLERDEQGWPVWPPQSPEIWESLQQLWASGQWGKYAAEIHAHCTEAVARAMSISNLPSKLPSPWDRDTSRIHATPLTRLCSSGTAAIELSLRCCGVTEGDQVAVAAYDYPGNFRTIELLGATPVLVDVKAGGSTLDPQSLRQVENARVKAVVVSHLYGELADMPAIREICDQRNWMLIEDACQVPGAGWELEGDTADAFLPVGCLSDCATLSFGGSKLLSAGNGGALLARNPRVAARLPSYLDRPSDTFPLSALQCSVLLPQWETLAEFNRRRSRTVTRLREWDWSQFGLSPLASETLGQRRAYYKFAMQADESQDRPALLRRLRAAGFPIGEGFRSMHRTSDRRSQKPVPLPHASELGKRCVVLDHRALLADDLIERLDRYVANSP</sequence>
<dbReference type="OrthoDB" id="257609at2"/>
<dbReference type="GO" id="GO:0030170">
    <property type="term" value="F:pyridoxal phosphate binding"/>
    <property type="evidence" value="ECO:0007669"/>
    <property type="project" value="TreeGrafter"/>
</dbReference>
<dbReference type="GO" id="GO:0000271">
    <property type="term" value="P:polysaccharide biosynthetic process"/>
    <property type="evidence" value="ECO:0007669"/>
    <property type="project" value="TreeGrafter"/>
</dbReference>
<reference evidence="4 5" key="1">
    <citation type="submission" date="2019-02" db="EMBL/GenBank/DDBJ databases">
        <title>Deep-cultivation of Planctomycetes and their phenomic and genomic characterization uncovers novel biology.</title>
        <authorList>
            <person name="Wiegand S."/>
            <person name="Jogler M."/>
            <person name="Boedeker C."/>
            <person name="Pinto D."/>
            <person name="Vollmers J."/>
            <person name="Rivas-Marin E."/>
            <person name="Kohn T."/>
            <person name="Peeters S.H."/>
            <person name="Heuer A."/>
            <person name="Rast P."/>
            <person name="Oberbeckmann S."/>
            <person name="Bunk B."/>
            <person name="Jeske O."/>
            <person name="Meyerdierks A."/>
            <person name="Storesund J.E."/>
            <person name="Kallscheuer N."/>
            <person name="Luecker S."/>
            <person name="Lage O.M."/>
            <person name="Pohl T."/>
            <person name="Merkel B.J."/>
            <person name="Hornburger P."/>
            <person name="Mueller R.-W."/>
            <person name="Bruemmer F."/>
            <person name="Labrenz M."/>
            <person name="Spormann A.M."/>
            <person name="Op Den Camp H."/>
            <person name="Overmann J."/>
            <person name="Amann R."/>
            <person name="Jetten M.S.M."/>
            <person name="Mascher T."/>
            <person name="Medema M.H."/>
            <person name="Devos D.P."/>
            <person name="Kaster A.-K."/>
            <person name="Ovreas L."/>
            <person name="Rohde M."/>
            <person name="Galperin M.Y."/>
            <person name="Jogler C."/>
        </authorList>
    </citation>
    <scope>NUCLEOTIDE SEQUENCE [LARGE SCALE GENOMIC DNA]</scope>
    <source>
        <strain evidence="4 5">CA85</strain>
    </source>
</reference>
<keyword evidence="4" id="KW-0808">Transferase</keyword>
<dbReference type="Pfam" id="PF01041">
    <property type="entry name" value="DegT_DnrJ_EryC1"/>
    <property type="match status" value="1"/>
</dbReference>
<dbReference type="Gene3D" id="3.40.640.10">
    <property type="entry name" value="Type I PLP-dependent aspartate aminotransferase-like (Major domain)"/>
    <property type="match status" value="1"/>
</dbReference>
<comment type="caution">
    <text evidence="4">The sequence shown here is derived from an EMBL/GenBank/DDBJ whole genome shotgun (WGS) entry which is preliminary data.</text>
</comment>
<dbReference type="SUPFAM" id="SSF53383">
    <property type="entry name" value="PLP-dependent transferases"/>
    <property type="match status" value="1"/>
</dbReference>
<evidence type="ECO:0000256" key="1">
    <source>
        <dbReference type="ARBA" id="ARBA00022898"/>
    </source>
</evidence>
<organism evidence="4 5">
    <name type="scientific">Allorhodopirellula solitaria</name>
    <dbReference type="NCBI Taxonomy" id="2527987"/>
    <lineage>
        <taxon>Bacteria</taxon>
        <taxon>Pseudomonadati</taxon>
        <taxon>Planctomycetota</taxon>
        <taxon>Planctomycetia</taxon>
        <taxon>Pirellulales</taxon>
        <taxon>Pirellulaceae</taxon>
        <taxon>Allorhodopirellula</taxon>
    </lineage>
</organism>
<dbReference type="AlphaFoldDB" id="A0A5C5Y027"/>
<dbReference type="InterPro" id="IPR015424">
    <property type="entry name" value="PyrdxlP-dep_Trfase"/>
</dbReference>
<dbReference type="PANTHER" id="PTHR30244:SF36">
    <property type="entry name" value="3-OXO-GLUCOSE-6-PHOSPHATE:GLUTAMATE AMINOTRANSFERASE"/>
    <property type="match status" value="1"/>
</dbReference>
<dbReference type="PANTHER" id="PTHR30244">
    <property type="entry name" value="TRANSAMINASE"/>
    <property type="match status" value="1"/>
</dbReference>
<gene>
    <name evidence="4" type="primary">btrR</name>
    <name evidence="4" type="ORF">CA85_24170</name>
</gene>
<dbReference type="InterPro" id="IPR015422">
    <property type="entry name" value="PyrdxlP-dep_Trfase_small"/>
</dbReference>